<dbReference type="EMBL" id="MFBN01000034">
    <property type="protein sequence ID" value="OGD94941.1"/>
    <property type="molecule type" value="Genomic_DNA"/>
</dbReference>
<protein>
    <recommendedName>
        <fullName evidence="4">Cell division protein FtsL</fullName>
    </recommendedName>
</protein>
<comment type="caution">
    <text evidence="2">The sequence shown here is derived from an EMBL/GenBank/DDBJ whole genome shotgun (WGS) entry which is preliminary data.</text>
</comment>
<keyword evidence="1" id="KW-0175">Coiled coil</keyword>
<dbReference type="AlphaFoldDB" id="A0A1F5GSW2"/>
<sequence length="102" mass="11680">MLPVSDFKIRKRNSFNLIGRVRVKFLIIATLLVSSVFFAQLVFANALATDGIKLVQIQEEINKLEEENINMRTEIYQDSSLNSLNKKANQYGFENSSFITSF</sequence>
<organism evidence="2 3">
    <name type="scientific">Candidatus Curtissbacteria bacterium RIFCSPLOWO2_01_FULL_37_9</name>
    <dbReference type="NCBI Taxonomy" id="1797724"/>
    <lineage>
        <taxon>Bacteria</taxon>
        <taxon>Candidatus Curtissiibacteriota</taxon>
    </lineage>
</organism>
<feature type="coiled-coil region" evidence="1">
    <location>
        <begin position="47"/>
        <end position="74"/>
    </location>
</feature>
<name>A0A1F5GSW2_9BACT</name>
<evidence type="ECO:0000256" key="1">
    <source>
        <dbReference type="SAM" id="Coils"/>
    </source>
</evidence>
<proteinExistence type="predicted"/>
<gene>
    <name evidence="2" type="ORF">A3A48_03430</name>
</gene>
<evidence type="ECO:0000313" key="3">
    <source>
        <dbReference type="Proteomes" id="UP000178336"/>
    </source>
</evidence>
<evidence type="ECO:0008006" key="4">
    <source>
        <dbReference type="Google" id="ProtNLM"/>
    </source>
</evidence>
<dbReference type="Proteomes" id="UP000178336">
    <property type="component" value="Unassembled WGS sequence"/>
</dbReference>
<accession>A0A1F5GSW2</accession>
<dbReference type="STRING" id="1797724.A3A48_03430"/>
<reference evidence="2 3" key="1">
    <citation type="journal article" date="2016" name="Nat. Commun.">
        <title>Thousands of microbial genomes shed light on interconnected biogeochemical processes in an aquifer system.</title>
        <authorList>
            <person name="Anantharaman K."/>
            <person name="Brown C.T."/>
            <person name="Hug L.A."/>
            <person name="Sharon I."/>
            <person name="Castelle C.J."/>
            <person name="Probst A.J."/>
            <person name="Thomas B.C."/>
            <person name="Singh A."/>
            <person name="Wilkins M.J."/>
            <person name="Karaoz U."/>
            <person name="Brodie E.L."/>
            <person name="Williams K.H."/>
            <person name="Hubbard S.S."/>
            <person name="Banfield J.F."/>
        </authorList>
    </citation>
    <scope>NUCLEOTIDE SEQUENCE [LARGE SCALE GENOMIC DNA]</scope>
</reference>
<evidence type="ECO:0000313" key="2">
    <source>
        <dbReference type="EMBL" id="OGD94941.1"/>
    </source>
</evidence>